<dbReference type="InterPro" id="IPR001179">
    <property type="entry name" value="PPIase_FKBP_dom"/>
</dbReference>
<evidence type="ECO:0000256" key="4">
    <source>
        <dbReference type="ARBA" id="ARBA00023235"/>
    </source>
</evidence>
<keyword evidence="4 5" id="KW-0413">Isomerase</keyword>
<comment type="catalytic activity">
    <reaction evidence="1 5 6">
        <text>[protein]-peptidylproline (omega=180) = [protein]-peptidylproline (omega=0)</text>
        <dbReference type="Rhea" id="RHEA:16237"/>
        <dbReference type="Rhea" id="RHEA-COMP:10747"/>
        <dbReference type="Rhea" id="RHEA-COMP:10748"/>
        <dbReference type="ChEBI" id="CHEBI:83833"/>
        <dbReference type="ChEBI" id="CHEBI:83834"/>
        <dbReference type="EC" id="5.2.1.8"/>
    </reaction>
</comment>
<evidence type="ECO:0000313" key="9">
    <source>
        <dbReference type="Proteomes" id="UP000316167"/>
    </source>
</evidence>
<keyword evidence="3 5" id="KW-0697">Rotamase</keyword>
<dbReference type="Pfam" id="PF00254">
    <property type="entry name" value="FKBP_C"/>
    <property type="match status" value="1"/>
</dbReference>
<reference evidence="8 9" key="1">
    <citation type="journal article" date="2015" name="Stand. Genomic Sci.">
        <title>Genomic Encyclopedia of Bacterial and Archaeal Type Strains, Phase III: the genomes of soil and plant-associated and newly described type strains.</title>
        <authorList>
            <person name="Whitman W.B."/>
            <person name="Woyke T."/>
            <person name="Klenk H.P."/>
            <person name="Zhou Y."/>
            <person name="Lilburn T.G."/>
            <person name="Beck B.J."/>
            <person name="De Vos P."/>
            <person name="Vandamme P."/>
            <person name="Eisen J.A."/>
            <person name="Garrity G."/>
            <person name="Hugenholtz P."/>
            <person name="Kyrpides N.C."/>
        </authorList>
    </citation>
    <scope>NUCLEOTIDE SEQUENCE [LARGE SCALE GENOMIC DNA]</scope>
    <source>
        <strain evidence="8 9">CGMCC 1.7271</strain>
    </source>
</reference>
<dbReference type="PANTHER" id="PTHR43811:SF19">
    <property type="entry name" value="39 KDA FK506-BINDING NUCLEAR PROTEIN"/>
    <property type="match status" value="1"/>
</dbReference>
<evidence type="ECO:0000256" key="1">
    <source>
        <dbReference type="ARBA" id="ARBA00000971"/>
    </source>
</evidence>
<gene>
    <name evidence="8" type="ORF">IQ13_3121</name>
</gene>
<evidence type="ECO:0000256" key="6">
    <source>
        <dbReference type="RuleBase" id="RU003915"/>
    </source>
</evidence>
<organism evidence="8 9">
    <name type="scientific">Lacibacter cauensis</name>
    <dbReference type="NCBI Taxonomy" id="510947"/>
    <lineage>
        <taxon>Bacteria</taxon>
        <taxon>Pseudomonadati</taxon>
        <taxon>Bacteroidota</taxon>
        <taxon>Chitinophagia</taxon>
        <taxon>Chitinophagales</taxon>
        <taxon>Chitinophagaceae</taxon>
        <taxon>Lacibacter</taxon>
    </lineage>
</organism>
<proteinExistence type="inferred from homology"/>
<dbReference type="RefSeq" id="WP_144887375.1">
    <property type="nucleotide sequence ID" value="NZ_VLLE01000005.1"/>
</dbReference>
<name>A0A562SHK6_9BACT</name>
<feature type="domain" description="PPIase FKBP-type" evidence="7">
    <location>
        <begin position="211"/>
        <end position="303"/>
    </location>
</feature>
<dbReference type="AlphaFoldDB" id="A0A562SHK6"/>
<dbReference type="EMBL" id="VLLE01000005">
    <property type="protein sequence ID" value="TWI80444.1"/>
    <property type="molecule type" value="Genomic_DNA"/>
</dbReference>
<evidence type="ECO:0000256" key="5">
    <source>
        <dbReference type="PROSITE-ProRule" id="PRU00277"/>
    </source>
</evidence>
<evidence type="ECO:0000256" key="2">
    <source>
        <dbReference type="ARBA" id="ARBA00006577"/>
    </source>
</evidence>
<dbReference type="Proteomes" id="UP000316167">
    <property type="component" value="Unassembled WGS sequence"/>
</dbReference>
<dbReference type="Gene3D" id="3.10.50.40">
    <property type="match status" value="1"/>
</dbReference>
<evidence type="ECO:0000313" key="8">
    <source>
        <dbReference type="EMBL" id="TWI80444.1"/>
    </source>
</evidence>
<sequence>MKTIQSIFTGLLAVVMLAGCGGGSFKKTKGGLLYKIISDDKGKKIAHGKFFELQFGETKFTGAGKDTLLSDPTNVMSQIVPLDSLQLPPDYYAIFAQIRKGDSIIIRQSADSIIKSSQGNVPPFIKKGGFIVSSFKVLDVLDTKEDAEKANIAIMERARTRDSIRGIEQTKKDDKVIAEYLAKNKITATKTALGVYVETIAPGAGEKPAAGQQVSVKYTGMNLEGNKFDSNVDTSFGHIDPYTFVIGQQGSIAGFEDAVKQLSKGGKIKAYIPSALGYGAQGSPPRIKANEILLFEIELLDITTPKPQPTAPPAPQGGKQ</sequence>
<keyword evidence="9" id="KW-1185">Reference proteome</keyword>
<dbReference type="InterPro" id="IPR046357">
    <property type="entry name" value="PPIase_dom_sf"/>
</dbReference>
<evidence type="ECO:0000259" key="7">
    <source>
        <dbReference type="PROSITE" id="PS50059"/>
    </source>
</evidence>
<comment type="caution">
    <text evidence="8">The sequence shown here is derived from an EMBL/GenBank/DDBJ whole genome shotgun (WGS) entry which is preliminary data.</text>
</comment>
<evidence type="ECO:0000256" key="3">
    <source>
        <dbReference type="ARBA" id="ARBA00023110"/>
    </source>
</evidence>
<dbReference type="SUPFAM" id="SSF54534">
    <property type="entry name" value="FKBP-like"/>
    <property type="match status" value="1"/>
</dbReference>
<accession>A0A562SHK6</accession>
<protein>
    <recommendedName>
        <fullName evidence="6">Peptidyl-prolyl cis-trans isomerase</fullName>
        <ecNumber evidence="6">5.2.1.8</ecNumber>
    </recommendedName>
</protein>
<dbReference type="PANTHER" id="PTHR43811">
    <property type="entry name" value="FKBP-TYPE PEPTIDYL-PROLYL CIS-TRANS ISOMERASE FKPA"/>
    <property type="match status" value="1"/>
</dbReference>
<comment type="similarity">
    <text evidence="2 6">Belongs to the FKBP-type PPIase family.</text>
</comment>
<dbReference type="EC" id="5.2.1.8" evidence="6"/>
<dbReference type="PROSITE" id="PS51257">
    <property type="entry name" value="PROKAR_LIPOPROTEIN"/>
    <property type="match status" value="1"/>
</dbReference>
<dbReference type="PROSITE" id="PS50059">
    <property type="entry name" value="FKBP_PPIASE"/>
    <property type="match status" value="1"/>
</dbReference>
<dbReference type="OrthoDB" id="9814548at2"/>
<dbReference type="GO" id="GO:0003755">
    <property type="term" value="F:peptidyl-prolyl cis-trans isomerase activity"/>
    <property type="evidence" value="ECO:0007669"/>
    <property type="project" value="UniProtKB-UniRule"/>
</dbReference>